<reference evidence="2" key="2">
    <citation type="submission" date="2020-05" db="UniProtKB">
        <authorList>
            <consortium name="EnsemblMetazoa"/>
        </authorList>
    </citation>
    <scope>IDENTIFICATION</scope>
    <source>
        <strain evidence="2">MINIMUS1</strain>
    </source>
</reference>
<name>A0A182VY36_9DIPT</name>
<keyword evidence="1" id="KW-0175">Coiled coil</keyword>
<proteinExistence type="predicted"/>
<evidence type="ECO:0008006" key="4">
    <source>
        <dbReference type="Google" id="ProtNLM"/>
    </source>
</evidence>
<sequence length="174" mass="19984">MAIPETALENNIPTQDYLKELLSTAIGLEAECAEKQQQRQIAETKFAAVHAKIQQAIVQETELKRNRLPEHLKHDKIHDHSKDANDRFAEQFSQLQRIMGISIVCIPEQKQVEITFNDDKKTNIKLSYDDKGISIDEMTPAHPNLDAIRTHLRETRDLVGFLSVLRKKLTFNDI</sequence>
<evidence type="ECO:0000313" key="3">
    <source>
        <dbReference type="Proteomes" id="UP000075920"/>
    </source>
</evidence>
<reference evidence="3" key="1">
    <citation type="submission" date="2013-03" db="EMBL/GenBank/DDBJ databases">
        <title>The Genome Sequence of Anopheles minimus MINIMUS1.</title>
        <authorList>
            <consortium name="The Broad Institute Genomics Platform"/>
            <person name="Neafsey D.E."/>
            <person name="Walton C."/>
            <person name="Walker B."/>
            <person name="Young S.K."/>
            <person name="Zeng Q."/>
            <person name="Gargeya S."/>
            <person name="Fitzgerald M."/>
            <person name="Haas B."/>
            <person name="Abouelleil A."/>
            <person name="Allen A.W."/>
            <person name="Alvarado L."/>
            <person name="Arachchi H.M."/>
            <person name="Berlin A.M."/>
            <person name="Chapman S.B."/>
            <person name="Gainer-Dewar J."/>
            <person name="Goldberg J."/>
            <person name="Griggs A."/>
            <person name="Gujja S."/>
            <person name="Hansen M."/>
            <person name="Howarth C."/>
            <person name="Imamovic A."/>
            <person name="Ireland A."/>
            <person name="Larimer J."/>
            <person name="McCowan C."/>
            <person name="Murphy C."/>
            <person name="Pearson M."/>
            <person name="Poon T.W."/>
            <person name="Priest M."/>
            <person name="Roberts A."/>
            <person name="Saif S."/>
            <person name="Shea T."/>
            <person name="Sisk P."/>
            <person name="Sykes S."/>
            <person name="Wortman J."/>
            <person name="Nusbaum C."/>
            <person name="Birren B."/>
        </authorList>
    </citation>
    <scope>NUCLEOTIDE SEQUENCE [LARGE SCALE GENOMIC DNA]</scope>
    <source>
        <strain evidence="3">MINIMUS1</strain>
    </source>
</reference>
<feature type="coiled-coil region" evidence="1">
    <location>
        <begin position="18"/>
        <end position="45"/>
    </location>
</feature>
<evidence type="ECO:0000313" key="2">
    <source>
        <dbReference type="EnsemblMetazoa" id="AMIN002985-PA"/>
    </source>
</evidence>
<dbReference type="VEuPathDB" id="VectorBase:AMIN002985"/>
<dbReference type="Proteomes" id="UP000075920">
    <property type="component" value="Unassembled WGS sequence"/>
</dbReference>
<dbReference type="EnsemblMetazoa" id="AMIN002985-RA">
    <property type="protein sequence ID" value="AMIN002985-PA"/>
    <property type="gene ID" value="AMIN002985"/>
</dbReference>
<accession>A0A182VY36</accession>
<evidence type="ECO:0000256" key="1">
    <source>
        <dbReference type="SAM" id="Coils"/>
    </source>
</evidence>
<organism evidence="2 3">
    <name type="scientific">Anopheles minimus</name>
    <dbReference type="NCBI Taxonomy" id="112268"/>
    <lineage>
        <taxon>Eukaryota</taxon>
        <taxon>Metazoa</taxon>
        <taxon>Ecdysozoa</taxon>
        <taxon>Arthropoda</taxon>
        <taxon>Hexapoda</taxon>
        <taxon>Insecta</taxon>
        <taxon>Pterygota</taxon>
        <taxon>Neoptera</taxon>
        <taxon>Endopterygota</taxon>
        <taxon>Diptera</taxon>
        <taxon>Nematocera</taxon>
        <taxon>Culicoidea</taxon>
        <taxon>Culicidae</taxon>
        <taxon>Anophelinae</taxon>
        <taxon>Anopheles</taxon>
    </lineage>
</organism>
<protein>
    <recommendedName>
        <fullName evidence="4">Kinetochore protein SPC25</fullName>
    </recommendedName>
</protein>
<keyword evidence="3" id="KW-1185">Reference proteome</keyword>
<dbReference type="AlphaFoldDB" id="A0A182VY36"/>
<dbReference type="Gene3D" id="3.30.457.50">
    <property type="entry name" value="Chromosome segregation protein Spc25"/>
    <property type="match status" value="1"/>
</dbReference>